<evidence type="ECO:0000256" key="5">
    <source>
        <dbReference type="SAM" id="MobiDB-lite"/>
    </source>
</evidence>
<dbReference type="SUPFAM" id="SSF56112">
    <property type="entry name" value="Protein kinase-like (PK-like)"/>
    <property type="match status" value="1"/>
</dbReference>
<keyword evidence="3 8" id="KW-0418">Kinase</keyword>
<feature type="compositionally biased region" description="Low complexity" evidence="5">
    <location>
        <begin position="437"/>
        <end position="458"/>
    </location>
</feature>
<proteinExistence type="predicted"/>
<dbReference type="Gene3D" id="3.30.200.20">
    <property type="entry name" value="Phosphorylase Kinase, domain 1"/>
    <property type="match status" value="1"/>
</dbReference>
<dbReference type="PROSITE" id="PS00108">
    <property type="entry name" value="PROTEIN_KINASE_ST"/>
    <property type="match status" value="1"/>
</dbReference>
<accession>A0A1H5W6W0</accession>
<keyword evidence="4" id="KW-0067">ATP-binding</keyword>
<feature type="compositionally biased region" description="Pro residues" evidence="5">
    <location>
        <begin position="511"/>
        <end position="528"/>
    </location>
</feature>
<dbReference type="SMART" id="SM00220">
    <property type="entry name" value="S_TKc"/>
    <property type="match status" value="1"/>
</dbReference>
<dbReference type="Gene3D" id="1.10.510.10">
    <property type="entry name" value="Transferase(Phosphotransferase) domain 1"/>
    <property type="match status" value="1"/>
</dbReference>
<feature type="compositionally biased region" description="Low complexity" evidence="5">
    <location>
        <begin position="388"/>
        <end position="401"/>
    </location>
</feature>
<gene>
    <name evidence="8" type="ORF">SAMN04489712_102611</name>
</gene>
<organism evidence="8 9">
    <name type="scientific">Thermomonospora echinospora</name>
    <dbReference type="NCBI Taxonomy" id="1992"/>
    <lineage>
        <taxon>Bacteria</taxon>
        <taxon>Bacillati</taxon>
        <taxon>Actinomycetota</taxon>
        <taxon>Actinomycetes</taxon>
        <taxon>Streptosporangiales</taxon>
        <taxon>Thermomonosporaceae</taxon>
        <taxon>Thermomonospora</taxon>
    </lineage>
</organism>
<keyword evidence="6" id="KW-0472">Membrane</keyword>
<evidence type="ECO:0000256" key="1">
    <source>
        <dbReference type="ARBA" id="ARBA00022679"/>
    </source>
</evidence>
<keyword evidence="6" id="KW-0812">Transmembrane</keyword>
<feature type="region of interest" description="Disordered" evidence="5">
    <location>
        <begin position="435"/>
        <end position="557"/>
    </location>
</feature>
<keyword evidence="9" id="KW-1185">Reference proteome</keyword>
<feature type="region of interest" description="Disordered" evidence="5">
    <location>
        <begin position="322"/>
        <end position="401"/>
    </location>
</feature>
<dbReference type="OrthoDB" id="9801841at2"/>
<keyword evidence="6" id="KW-1133">Transmembrane helix</keyword>
<evidence type="ECO:0000256" key="6">
    <source>
        <dbReference type="SAM" id="Phobius"/>
    </source>
</evidence>
<evidence type="ECO:0000256" key="4">
    <source>
        <dbReference type="ARBA" id="ARBA00022840"/>
    </source>
</evidence>
<dbReference type="InterPro" id="IPR011009">
    <property type="entry name" value="Kinase-like_dom_sf"/>
</dbReference>
<dbReference type="PANTHER" id="PTHR43289">
    <property type="entry name" value="MITOGEN-ACTIVATED PROTEIN KINASE KINASE KINASE 20-RELATED"/>
    <property type="match status" value="1"/>
</dbReference>
<dbReference type="AlphaFoldDB" id="A0A1H5W6W0"/>
<evidence type="ECO:0000313" key="8">
    <source>
        <dbReference type="EMBL" id="SEF95150.1"/>
    </source>
</evidence>
<evidence type="ECO:0000256" key="3">
    <source>
        <dbReference type="ARBA" id="ARBA00022777"/>
    </source>
</evidence>
<dbReference type="InterPro" id="IPR008271">
    <property type="entry name" value="Ser/Thr_kinase_AS"/>
</dbReference>
<name>A0A1H5W6W0_9ACTN</name>
<feature type="compositionally biased region" description="Acidic residues" evidence="5">
    <location>
        <begin position="534"/>
        <end position="551"/>
    </location>
</feature>
<keyword evidence="8" id="KW-0723">Serine/threonine-protein kinase</keyword>
<sequence length="557" mass="55911">MVTSGPQVTAAPLRTGDPRRLGRYELTGRLGSGGQGAVYLGLAPDGRHVAVKLLHADQAGDDLARERFVREARVAMRVARFCTAQVLDADVDGDQPYLVSEYVPGPSLSRLVAERGPVTGAALDRLAIGTVTALAAIHQASIVHRDLKPGNVLIGPDGPRVIDFGIAKDGLSDTISGRIAGTPSYMAPEQFQGPPFTPAMDVFSWGATMVYAATGQSPFGQDTIPQVISRILGAEPDLGDLPDPMRSLVADCLAKDPALRPTARQILLRLLGQETAPASSASSASSPAAPVEEGMLARAATIAASGVAGAAGIAGAAAVHESLPSTGTGNPPLPSEGMPQGTPLGTGTEALPSVGAAAGTLPFTDAPTGPVPPGAGTALTDPVLLPSGTPAGRPARTARGSGARRAIAACTGALVAAMAIGVLVLSALDDNDKPVKPVSGTSSASTPTGQTGPGTVTGEYTGGEDPQGETGPAHPATTSPSTQPTETPSTGTTTHPHNPHETPYGSTSPSAKPPTYPTPTPSHPSPEPSHPDSGSEETGDDDGAAPAEDGEAAPIEP</sequence>
<dbReference type="Pfam" id="PF00069">
    <property type="entry name" value="Pkinase"/>
    <property type="match status" value="1"/>
</dbReference>
<keyword evidence="1" id="KW-0808">Transferase</keyword>
<dbReference type="PANTHER" id="PTHR43289:SF34">
    <property type="entry name" value="SERINE_THREONINE-PROTEIN KINASE YBDM-RELATED"/>
    <property type="match status" value="1"/>
</dbReference>
<evidence type="ECO:0000313" key="9">
    <source>
        <dbReference type="Proteomes" id="UP000236723"/>
    </source>
</evidence>
<feature type="transmembrane region" description="Helical" evidence="6">
    <location>
        <begin position="406"/>
        <end position="428"/>
    </location>
</feature>
<dbReference type="CDD" id="cd14014">
    <property type="entry name" value="STKc_PknB_like"/>
    <property type="match status" value="1"/>
</dbReference>
<feature type="compositionally biased region" description="Low complexity" evidence="5">
    <location>
        <begin position="470"/>
        <end position="510"/>
    </location>
</feature>
<dbReference type="PROSITE" id="PS50011">
    <property type="entry name" value="PROTEIN_KINASE_DOM"/>
    <property type="match status" value="1"/>
</dbReference>
<evidence type="ECO:0000259" key="7">
    <source>
        <dbReference type="PROSITE" id="PS50011"/>
    </source>
</evidence>
<protein>
    <submittedName>
        <fullName evidence="8">Serine/threonine protein kinase</fullName>
    </submittedName>
</protein>
<keyword evidence="2" id="KW-0547">Nucleotide-binding</keyword>
<feature type="compositionally biased region" description="Low complexity" evidence="5">
    <location>
        <begin position="364"/>
        <end position="378"/>
    </location>
</feature>
<feature type="region of interest" description="Disordered" evidence="5">
    <location>
        <begin position="1"/>
        <end position="20"/>
    </location>
</feature>
<dbReference type="Proteomes" id="UP000236723">
    <property type="component" value="Unassembled WGS sequence"/>
</dbReference>
<dbReference type="EMBL" id="FNVO01000002">
    <property type="protein sequence ID" value="SEF95150.1"/>
    <property type="molecule type" value="Genomic_DNA"/>
</dbReference>
<feature type="domain" description="Protein kinase" evidence="7">
    <location>
        <begin position="24"/>
        <end position="276"/>
    </location>
</feature>
<dbReference type="InterPro" id="IPR000719">
    <property type="entry name" value="Prot_kinase_dom"/>
</dbReference>
<dbReference type="GO" id="GO:0004674">
    <property type="term" value="F:protein serine/threonine kinase activity"/>
    <property type="evidence" value="ECO:0007669"/>
    <property type="project" value="UniProtKB-KW"/>
</dbReference>
<reference evidence="9" key="1">
    <citation type="submission" date="2016-10" db="EMBL/GenBank/DDBJ databases">
        <authorList>
            <person name="Varghese N."/>
            <person name="Submissions S."/>
        </authorList>
    </citation>
    <scope>NUCLEOTIDE SEQUENCE [LARGE SCALE GENOMIC DNA]</scope>
    <source>
        <strain evidence="9">DSM 43163</strain>
    </source>
</reference>
<dbReference type="GO" id="GO:0005524">
    <property type="term" value="F:ATP binding"/>
    <property type="evidence" value="ECO:0007669"/>
    <property type="project" value="UniProtKB-KW"/>
</dbReference>
<evidence type="ECO:0000256" key="2">
    <source>
        <dbReference type="ARBA" id="ARBA00022741"/>
    </source>
</evidence>